<protein>
    <submittedName>
        <fullName evidence="6">Lipase</fullName>
    </submittedName>
</protein>
<evidence type="ECO:0000256" key="3">
    <source>
        <dbReference type="ARBA" id="ARBA00048461"/>
    </source>
</evidence>
<dbReference type="InterPro" id="IPR002921">
    <property type="entry name" value="Fungal_lipase-type"/>
</dbReference>
<evidence type="ECO:0000259" key="5">
    <source>
        <dbReference type="Pfam" id="PF01764"/>
    </source>
</evidence>
<dbReference type="EMBL" id="MSFU01000015">
    <property type="protein sequence ID" value="PWY71141.1"/>
    <property type="molecule type" value="Genomic_DNA"/>
</dbReference>
<dbReference type="RefSeq" id="XP_025387132.1">
    <property type="nucleotide sequence ID" value="XM_025536601.1"/>
</dbReference>
<dbReference type="Proteomes" id="UP000246171">
    <property type="component" value="Unassembled WGS sequence"/>
</dbReference>
<comment type="caution">
    <text evidence="6">The sequence shown here is derived from an EMBL/GenBank/DDBJ whole genome shotgun (WGS) entry which is preliminary data.</text>
</comment>
<reference evidence="6" key="1">
    <citation type="submission" date="2016-12" db="EMBL/GenBank/DDBJ databases">
        <title>The genomes of Aspergillus section Nigri reveals drivers in fungal speciation.</title>
        <authorList>
            <consortium name="DOE Joint Genome Institute"/>
            <person name="Vesth T.C."/>
            <person name="Nybo J."/>
            <person name="Theobald S."/>
            <person name="Brandl J."/>
            <person name="Frisvad J.C."/>
            <person name="Nielsen K.F."/>
            <person name="Lyhne E.K."/>
            <person name="Kogle M.E."/>
            <person name="Kuo A."/>
            <person name="Riley R."/>
            <person name="Clum A."/>
            <person name="Nolan M."/>
            <person name="Lipzen A."/>
            <person name="Salamov A."/>
            <person name="Henrissat B."/>
            <person name="Wiebenga A."/>
            <person name="De vries R.P."/>
            <person name="Grigoriev I.V."/>
            <person name="Mortensen U.H."/>
            <person name="Andersen M.R."/>
            <person name="Baker S.E."/>
        </authorList>
    </citation>
    <scope>NUCLEOTIDE SEQUENCE</scope>
    <source>
        <strain evidence="6">CBS 122712</strain>
    </source>
</reference>
<feature type="signal peptide" evidence="4">
    <location>
        <begin position="1"/>
        <end position="20"/>
    </location>
</feature>
<dbReference type="InterPro" id="IPR051218">
    <property type="entry name" value="Sec_MonoDiacylglyc_Lipase"/>
</dbReference>
<evidence type="ECO:0000313" key="6">
    <source>
        <dbReference type="EMBL" id="PWY71141.1"/>
    </source>
</evidence>
<evidence type="ECO:0000256" key="2">
    <source>
        <dbReference type="ARBA" id="ARBA00047591"/>
    </source>
</evidence>
<keyword evidence="7" id="KW-1185">Reference proteome</keyword>
<accession>A0A317VD12</accession>
<keyword evidence="4" id="KW-0732">Signal</keyword>
<evidence type="ECO:0000313" key="7">
    <source>
        <dbReference type="Proteomes" id="UP000246171"/>
    </source>
</evidence>
<dbReference type="AlphaFoldDB" id="A0A317VD12"/>
<comment type="similarity">
    <text evidence="1">Belongs to the AB hydrolase superfamily. Lipase family. Class 3 subfamily.</text>
</comment>
<dbReference type="InterPro" id="IPR029058">
    <property type="entry name" value="AB_hydrolase_fold"/>
</dbReference>
<dbReference type="PANTHER" id="PTHR45856:SF24">
    <property type="entry name" value="FUNGAL LIPASE-LIKE DOMAIN-CONTAINING PROTEIN"/>
    <property type="match status" value="1"/>
</dbReference>
<dbReference type="GO" id="GO:0006629">
    <property type="term" value="P:lipid metabolic process"/>
    <property type="evidence" value="ECO:0007669"/>
    <property type="project" value="InterPro"/>
</dbReference>
<organism evidence="6 7">
    <name type="scientific">Aspergillus eucalypticola (strain CBS 122712 / IBT 29274)</name>
    <dbReference type="NCBI Taxonomy" id="1448314"/>
    <lineage>
        <taxon>Eukaryota</taxon>
        <taxon>Fungi</taxon>
        <taxon>Dikarya</taxon>
        <taxon>Ascomycota</taxon>
        <taxon>Pezizomycotina</taxon>
        <taxon>Eurotiomycetes</taxon>
        <taxon>Eurotiomycetidae</taxon>
        <taxon>Eurotiales</taxon>
        <taxon>Aspergillaceae</taxon>
        <taxon>Aspergillus</taxon>
        <taxon>Aspergillus subgen. Circumdati</taxon>
    </lineage>
</organism>
<dbReference type="OrthoDB" id="426718at2759"/>
<name>A0A317VD12_ASPEC</name>
<evidence type="ECO:0000256" key="1">
    <source>
        <dbReference type="ARBA" id="ARBA00043996"/>
    </source>
</evidence>
<comment type="catalytic activity">
    <reaction evidence="3">
        <text>a monoacylglycerol + H2O = glycerol + a fatty acid + H(+)</text>
        <dbReference type="Rhea" id="RHEA:15245"/>
        <dbReference type="ChEBI" id="CHEBI:15377"/>
        <dbReference type="ChEBI" id="CHEBI:15378"/>
        <dbReference type="ChEBI" id="CHEBI:17408"/>
        <dbReference type="ChEBI" id="CHEBI:17754"/>
        <dbReference type="ChEBI" id="CHEBI:28868"/>
    </reaction>
</comment>
<evidence type="ECO:0000256" key="4">
    <source>
        <dbReference type="SAM" id="SignalP"/>
    </source>
</evidence>
<dbReference type="VEuPathDB" id="FungiDB:BO83DRAFT_446534"/>
<dbReference type="SUPFAM" id="SSF53474">
    <property type="entry name" value="alpha/beta-Hydrolases"/>
    <property type="match status" value="1"/>
</dbReference>
<feature type="domain" description="Fungal lipase-type" evidence="5">
    <location>
        <begin position="85"/>
        <end position="218"/>
    </location>
</feature>
<dbReference type="PANTHER" id="PTHR45856">
    <property type="entry name" value="ALPHA/BETA-HYDROLASES SUPERFAMILY PROTEIN"/>
    <property type="match status" value="1"/>
</dbReference>
<gene>
    <name evidence="6" type="ORF">BO83DRAFT_446534</name>
</gene>
<sequence>MLFKKSIALVGVAVIPVAYAVTAKRATPDPAEWTELHRAALLSSAAYSGCVGSAFDVTITKQIYDVITDAKGYIGYSTEKKRITIAMKGSTTVEDFANDEDVILVTPSLSGVSFPSGVQVMQGVYWPWSSVHDTVIAEVKALIEQYPDYDLESTGHSLGGSLTYLSYIALAQNFPEKNVISNALAAYPIGNSAFANFGTSLNGTLNRGNNAGDGVPNLYVSAPTYFVHYGTEYYSSGTQSSTVKCVGERDTQCSAGDGQVGITLAHFSNFGVVMDEAGCST</sequence>
<feature type="chain" id="PRO_5016389844" evidence="4">
    <location>
        <begin position="21"/>
        <end position="281"/>
    </location>
</feature>
<dbReference type="GeneID" id="37058563"/>
<dbReference type="CDD" id="cd00519">
    <property type="entry name" value="Lipase_3"/>
    <property type="match status" value="1"/>
</dbReference>
<comment type="catalytic activity">
    <reaction evidence="2">
        <text>a diacylglycerol + H2O = a monoacylglycerol + a fatty acid + H(+)</text>
        <dbReference type="Rhea" id="RHEA:32731"/>
        <dbReference type="ChEBI" id="CHEBI:15377"/>
        <dbReference type="ChEBI" id="CHEBI:15378"/>
        <dbReference type="ChEBI" id="CHEBI:17408"/>
        <dbReference type="ChEBI" id="CHEBI:18035"/>
        <dbReference type="ChEBI" id="CHEBI:28868"/>
    </reaction>
</comment>
<dbReference type="Pfam" id="PF01764">
    <property type="entry name" value="Lipase_3"/>
    <property type="match status" value="1"/>
</dbReference>
<dbReference type="Gene3D" id="3.40.50.1820">
    <property type="entry name" value="alpha/beta hydrolase"/>
    <property type="match status" value="1"/>
</dbReference>
<proteinExistence type="inferred from homology"/>